<accession>V6LH86</accession>
<dbReference type="EMBL" id="KI546130">
    <property type="protein sequence ID" value="EST43925.1"/>
    <property type="molecule type" value="Genomic_DNA"/>
</dbReference>
<name>V6LH86_9EUKA</name>
<protein>
    <submittedName>
        <fullName evidence="1">Uncharacterized protein</fullName>
    </submittedName>
</protein>
<evidence type="ECO:0000313" key="2">
    <source>
        <dbReference type="EMBL" id="KAH0577789.1"/>
    </source>
</evidence>
<dbReference type="VEuPathDB" id="GiardiaDB:SS50377_21143"/>
<keyword evidence="3" id="KW-1185">Reference proteome</keyword>
<gene>
    <name evidence="1" type="ORF">SS50377_16227</name>
    <name evidence="2" type="ORF">SS50377_21143</name>
</gene>
<reference evidence="1 2" key="1">
    <citation type="journal article" date="2014" name="PLoS Genet.">
        <title>The Genome of Spironucleus salmonicida Highlights a Fish Pathogen Adapted to Fluctuating Environments.</title>
        <authorList>
            <person name="Xu F."/>
            <person name="Jerlstrom-Hultqvist J."/>
            <person name="Einarsson E."/>
            <person name="Astvaldsson A."/>
            <person name="Svard S.G."/>
            <person name="Andersson J.O."/>
        </authorList>
    </citation>
    <scope>NUCLEOTIDE SEQUENCE</scope>
    <source>
        <strain evidence="2">ATCC 50377</strain>
    </source>
</reference>
<dbReference type="Proteomes" id="UP000018208">
    <property type="component" value="Unassembled WGS sequence"/>
</dbReference>
<evidence type="ECO:0000313" key="3">
    <source>
        <dbReference type="Proteomes" id="UP000018208"/>
    </source>
</evidence>
<dbReference type="EMBL" id="AUWU02000001">
    <property type="protein sequence ID" value="KAH0577789.1"/>
    <property type="molecule type" value="Genomic_DNA"/>
</dbReference>
<dbReference type="AlphaFoldDB" id="V6LH86"/>
<evidence type="ECO:0000313" key="1">
    <source>
        <dbReference type="EMBL" id="EST43925.1"/>
    </source>
</evidence>
<reference evidence="2" key="2">
    <citation type="submission" date="2020-12" db="EMBL/GenBank/DDBJ databases">
        <title>New Spironucleus salmonicida genome in near-complete chromosomes.</title>
        <authorList>
            <person name="Xu F."/>
            <person name="Kurt Z."/>
            <person name="Jimenez-Gonzalez A."/>
            <person name="Astvaldsson A."/>
            <person name="Andersson J.O."/>
            <person name="Svard S.G."/>
        </authorList>
    </citation>
    <scope>NUCLEOTIDE SEQUENCE</scope>
    <source>
        <strain evidence="2">ATCC 50377</strain>
    </source>
</reference>
<organism evidence="1">
    <name type="scientific">Spironucleus salmonicida</name>
    <dbReference type="NCBI Taxonomy" id="348837"/>
    <lineage>
        <taxon>Eukaryota</taxon>
        <taxon>Metamonada</taxon>
        <taxon>Diplomonadida</taxon>
        <taxon>Hexamitidae</taxon>
        <taxon>Hexamitinae</taxon>
        <taxon>Spironucleus</taxon>
    </lineage>
</organism>
<sequence length="224" mass="25630">MSTIAQPKQPGTVQTVRQTISDYFSYQKFYIYPENYDILKENDFQLPIFQLIKMPFLSYIAPSIDVVQQAFKTTPHIASIGDYLSFNSAKLYDPETFDLIPFSVAFGPFPKRFKSYQLARIIETNAKMHVVHSVVVEKSQNQLLFVVFQSTGKAQRVSQLKKILPVAEVNTTAYQELSVEIRKILKSDKPVTSQISCAAWGKINAYDVDQVFIDQVLSKIRKQK</sequence>
<proteinExistence type="predicted"/>